<dbReference type="PANTHER" id="PTHR46268:SF6">
    <property type="entry name" value="UNIVERSAL STRESS PROTEIN UP12"/>
    <property type="match status" value="1"/>
</dbReference>
<dbReference type="EMBL" id="JAZGQK010000027">
    <property type="protein sequence ID" value="MEE6262379.1"/>
    <property type="molecule type" value="Genomic_DNA"/>
</dbReference>
<accession>A0ABU7S0S5</accession>
<name>A0ABU7S0S5_9ACTN</name>
<sequence>MTSQPTVGVLAGVDGSPESLRAVDWAAEEARLRGRPLRILHAFLWPMLHVPLGPAPMAPPDAGLRQEAERILAGAADRARRVAPGLTVTVDLPERTPAAALIEASHGADLVVVGSRGLGGFSGLLLGSVGVQVAAHAASPVVVVRGEAHESTAASVVPGEVLVGVDGSDLSALAVGFAFDYAHRHGLGVATVHVTRPGRPGGANGRASSGPAADGPAGAEARLLTEALAGWGEKYPNVPVRSTTMPGRPAEVLVEQAAGVELVVVGARGRGGFTGLLLGSVSQALLHHSPAPVAVLRMS</sequence>
<feature type="compositionally biased region" description="Low complexity" evidence="2">
    <location>
        <begin position="205"/>
        <end position="216"/>
    </location>
</feature>
<reference evidence="4 5" key="1">
    <citation type="submission" date="2024-01" db="EMBL/GenBank/DDBJ databases">
        <title>Genome insights into Plantactinospora sonchi sp. nov.</title>
        <authorList>
            <person name="Wang L."/>
        </authorList>
    </citation>
    <scope>NUCLEOTIDE SEQUENCE [LARGE SCALE GENOMIC DNA]</scope>
    <source>
        <strain evidence="4 5">NEAU-QY2</strain>
    </source>
</reference>
<feature type="region of interest" description="Disordered" evidence="2">
    <location>
        <begin position="197"/>
        <end position="216"/>
    </location>
</feature>
<feature type="domain" description="UspA" evidence="3">
    <location>
        <begin position="161"/>
        <end position="297"/>
    </location>
</feature>
<dbReference type="Gene3D" id="3.40.50.620">
    <property type="entry name" value="HUPs"/>
    <property type="match status" value="2"/>
</dbReference>
<dbReference type="InterPro" id="IPR006016">
    <property type="entry name" value="UspA"/>
</dbReference>
<dbReference type="InterPro" id="IPR006015">
    <property type="entry name" value="Universal_stress_UspA"/>
</dbReference>
<evidence type="ECO:0000313" key="4">
    <source>
        <dbReference type="EMBL" id="MEE6262379.1"/>
    </source>
</evidence>
<comment type="similarity">
    <text evidence="1">Belongs to the universal stress protein A family.</text>
</comment>
<protein>
    <submittedName>
        <fullName evidence="4">Universal stress protein</fullName>
    </submittedName>
</protein>
<gene>
    <name evidence="4" type="ORF">V1633_28240</name>
</gene>
<comment type="caution">
    <text evidence="4">The sequence shown here is derived from an EMBL/GenBank/DDBJ whole genome shotgun (WGS) entry which is preliminary data.</text>
</comment>
<keyword evidence="5" id="KW-1185">Reference proteome</keyword>
<dbReference type="PANTHER" id="PTHR46268">
    <property type="entry name" value="STRESS RESPONSE PROTEIN NHAX"/>
    <property type="match status" value="1"/>
</dbReference>
<dbReference type="Pfam" id="PF00582">
    <property type="entry name" value="Usp"/>
    <property type="match status" value="2"/>
</dbReference>
<dbReference type="PRINTS" id="PR01438">
    <property type="entry name" value="UNVRSLSTRESS"/>
</dbReference>
<feature type="domain" description="UspA" evidence="3">
    <location>
        <begin position="9"/>
        <end position="145"/>
    </location>
</feature>
<evidence type="ECO:0000256" key="2">
    <source>
        <dbReference type="SAM" id="MobiDB-lite"/>
    </source>
</evidence>
<organism evidence="4 5">
    <name type="scientific">Plantactinospora sonchi</name>
    <dbReference type="NCBI Taxonomy" id="1544735"/>
    <lineage>
        <taxon>Bacteria</taxon>
        <taxon>Bacillati</taxon>
        <taxon>Actinomycetota</taxon>
        <taxon>Actinomycetes</taxon>
        <taxon>Micromonosporales</taxon>
        <taxon>Micromonosporaceae</taxon>
        <taxon>Plantactinospora</taxon>
    </lineage>
</organism>
<evidence type="ECO:0000313" key="5">
    <source>
        <dbReference type="Proteomes" id="UP001332243"/>
    </source>
</evidence>
<evidence type="ECO:0000256" key="1">
    <source>
        <dbReference type="ARBA" id="ARBA00008791"/>
    </source>
</evidence>
<proteinExistence type="inferred from homology"/>
<dbReference type="Proteomes" id="UP001332243">
    <property type="component" value="Unassembled WGS sequence"/>
</dbReference>
<dbReference type="RefSeq" id="WP_331217310.1">
    <property type="nucleotide sequence ID" value="NZ_JAZGQK010000027.1"/>
</dbReference>
<dbReference type="InterPro" id="IPR014729">
    <property type="entry name" value="Rossmann-like_a/b/a_fold"/>
</dbReference>
<dbReference type="SUPFAM" id="SSF52402">
    <property type="entry name" value="Adenine nucleotide alpha hydrolases-like"/>
    <property type="match status" value="2"/>
</dbReference>
<evidence type="ECO:0000259" key="3">
    <source>
        <dbReference type="Pfam" id="PF00582"/>
    </source>
</evidence>